<sequence>MSKKSFTAKTYEVIEDYPSSAPQNLELRKGDSITHVKPLNNGWAYGRNARTKETGFFPMSFTKQGRSASTKQGKPELPNSSHRTTMILSGEQSDSDENESHKELGHGHTGSRALHKEGRNSSMELEMNEDTLQKNTRTLIGELTSRLQNGIPLLSPRTASIIRRIVLAVCGVLLGALFCGALFSICVFSFKYTYRTSGIVTGVVFLLVLIGVAGSRFLSCCLLLVVPSLFTSQGRGLLLAAIFILLMSGPGANVATNTVEVSRCLACVADMIHNQLMQLAKQITEPLYRIARALQDVFQTVVNALEPVVNTINSIISAIDSFFSKVEEIASKISGVFAACESTMKDAKSSCQNGIQKAEKDCEDALGAAEKWLKDAAKTVVNAVKSIWGKRRRRAIHVNDSNPSRTEGWSGSRGEPTLVMVHHNPLPTDIVLRERGNLSFMGINFKNTEMDVKDQRGFNTFSRGSERKKRSLSSSICSILGKVDVVCNVVDIPAYLCKAISFASNQLSKAAQAALTEFNKLKKEFIFGFNSSFNIENNVNASKTASQIVSEVLTDISGRVSGITTISGIISQALGATILFLFLKAVIYMTRYMKQDFYDNIYISPEFIAYDEKCKRNQRESVLPLKFKEHAKYIITSLPFPTVRELSLAVTGLATFFTHFGIAVVVIGFDYALYYLLVLIASFGQIAVLSSSVSSLNITVEGSGFLANFLRDFISKLDLNVNMTVEFNVTDCLPNPSRPSESNIPVFSVLYGGVLFLVFVQMYSLRIRRVITSHFYPDREEERCRLLHELIRHRRKTLFTWVRQRLHIRRHDVDNRVDIRGLLEYSSFGIFCKPLLDACLPRKATCISCEEAANGNLSFMKCKQCKSLYCKNCFEVFQNNCLLCHARQKMP</sequence>
<dbReference type="PANTHER" id="PTHR21041">
    <property type="entry name" value="DENDRITIC CELL-SPECIFIC TRANSMEMBRANE PROTEIN"/>
    <property type="match status" value="1"/>
</dbReference>
<evidence type="ECO:0000256" key="8">
    <source>
        <dbReference type="SAM" id="Phobius"/>
    </source>
</evidence>
<accession>A0A8B8D4M5</accession>
<feature type="transmembrane region" description="Helical" evidence="8">
    <location>
        <begin position="569"/>
        <end position="587"/>
    </location>
</feature>
<feature type="transmembrane region" description="Helical" evidence="8">
    <location>
        <begin position="237"/>
        <end position="255"/>
    </location>
</feature>
<evidence type="ECO:0000256" key="1">
    <source>
        <dbReference type="ARBA" id="ARBA00004141"/>
    </source>
</evidence>
<name>A0A8B8D4M5_CRAVI</name>
<keyword evidence="3 8" id="KW-0812">Transmembrane</keyword>
<proteinExistence type="predicted"/>
<comment type="subcellular location">
    <subcellularLocation>
        <location evidence="1">Membrane</location>
        <topology evidence="1">Multi-pass membrane protein</topology>
    </subcellularLocation>
</comment>
<evidence type="ECO:0000259" key="9">
    <source>
        <dbReference type="PROSITE" id="PS50002"/>
    </source>
</evidence>
<evidence type="ECO:0000256" key="5">
    <source>
        <dbReference type="ARBA" id="ARBA00023136"/>
    </source>
</evidence>
<feature type="transmembrane region" description="Helical" evidence="8">
    <location>
        <begin position="165"/>
        <end position="190"/>
    </location>
</feature>
<gene>
    <name evidence="11" type="primary">LOC111124066</name>
</gene>
<dbReference type="Pfam" id="PF00018">
    <property type="entry name" value="SH3_1"/>
    <property type="match status" value="1"/>
</dbReference>
<dbReference type="RefSeq" id="XP_022322635.1">
    <property type="nucleotide sequence ID" value="XM_022466927.1"/>
</dbReference>
<dbReference type="AlphaFoldDB" id="A0A8B8D4M5"/>
<evidence type="ECO:0000256" key="2">
    <source>
        <dbReference type="ARBA" id="ARBA00022443"/>
    </source>
</evidence>
<dbReference type="SMART" id="SM00326">
    <property type="entry name" value="SH3"/>
    <property type="match status" value="1"/>
</dbReference>
<dbReference type="OrthoDB" id="5985669at2759"/>
<feature type="compositionally biased region" description="Polar residues" evidence="7">
    <location>
        <begin position="61"/>
        <end position="92"/>
    </location>
</feature>
<dbReference type="GeneID" id="111124066"/>
<dbReference type="SUPFAM" id="SSF50044">
    <property type="entry name" value="SH3-domain"/>
    <property type="match status" value="1"/>
</dbReference>
<feature type="domain" description="SH3" evidence="9">
    <location>
        <begin position="6"/>
        <end position="67"/>
    </location>
</feature>
<keyword evidence="10" id="KW-1185">Reference proteome</keyword>
<feature type="region of interest" description="Disordered" evidence="7">
    <location>
        <begin position="60"/>
        <end position="120"/>
    </location>
</feature>
<keyword evidence="4 8" id="KW-1133">Transmembrane helix</keyword>
<keyword evidence="5 8" id="KW-0472">Membrane</keyword>
<evidence type="ECO:0000313" key="11">
    <source>
        <dbReference type="RefSeq" id="XP_022322635.1"/>
    </source>
</evidence>
<evidence type="ECO:0000256" key="4">
    <source>
        <dbReference type="ARBA" id="ARBA00022989"/>
    </source>
</evidence>
<reference evidence="11" key="1">
    <citation type="submission" date="2025-08" db="UniProtKB">
        <authorList>
            <consortium name="RefSeq"/>
        </authorList>
    </citation>
    <scope>IDENTIFICATION</scope>
    <source>
        <tissue evidence="11">Whole sample</tissue>
    </source>
</reference>
<dbReference type="PANTHER" id="PTHR21041:SF9">
    <property type="entry name" value="DENDRITIC CELL-SPECIFIC TRANSMEMBRANE PROTEIN-LIKE DOMAIN-CONTAINING PROTEIN"/>
    <property type="match status" value="1"/>
</dbReference>
<dbReference type="KEGG" id="cvn:111124066"/>
<dbReference type="PROSITE" id="PS50002">
    <property type="entry name" value="SH3"/>
    <property type="match status" value="1"/>
</dbReference>
<dbReference type="GO" id="GO:0016020">
    <property type="term" value="C:membrane"/>
    <property type="evidence" value="ECO:0007669"/>
    <property type="project" value="UniProtKB-SubCell"/>
</dbReference>
<protein>
    <submittedName>
        <fullName evidence="11">DC-STAMP domain-containing protein 2-like</fullName>
    </submittedName>
</protein>
<dbReference type="Gene3D" id="1.20.120.20">
    <property type="entry name" value="Apolipoprotein"/>
    <property type="match status" value="1"/>
</dbReference>
<organism evidence="10 11">
    <name type="scientific">Crassostrea virginica</name>
    <name type="common">Eastern oyster</name>
    <dbReference type="NCBI Taxonomy" id="6565"/>
    <lineage>
        <taxon>Eukaryota</taxon>
        <taxon>Metazoa</taxon>
        <taxon>Spiralia</taxon>
        <taxon>Lophotrochozoa</taxon>
        <taxon>Mollusca</taxon>
        <taxon>Bivalvia</taxon>
        <taxon>Autobranchia</taxon>
        <taxon>Pteriomorphia</taxon>
        <taxon>Ostreida</taxon>
        <taxon>Ostreoidea</taxon>
        <taxon>Ostreidae</taxon>
        <taxon>Crassostrea</taxon>
    </lineage>
</organism>
<dbReference type="Proteomes" id="UP000694844">
    <property type="component" value="Chromosome 3"/>
</dbReference>
<dbReference type="InterPro" id="IPR036028">
    <property type="entry name" value="SH3-like_dom_sf"/>
</dbReference>
<keyword evidence="2 6" id="KW-0728">SH3 domain</keyword>
<dbReference type="Gene3D" id="2.30.30.40">
    <property type="entry name" value="SH3 Domains"/>
    <property type="match status" value="1"/>
</dbReference>
<evidence type="ECO:0000256" key="6">
    <source>
        <dbReference type="PROSITE-ProRule" id="PRU00192"/>
    </source>
</evidence>
<evidence type="ECO:0000256" key="3">
    <source>
        <dbReference type="ARBA" id="ARBA00022692"/>
    </source>
</evidence>
<dbReference type="InterPro" id="IPR012858">
    <property type="entry name" value="DC_STAMP-like"/>
</dbReference>
<dbReference type="InterPro" id="IPR001452">
    <property type="entry name" value="SH3_domain"/>
</dbReference>
<evidence type="ECO:0000256" key="7">
    <source>
        <dbReference type="SAM" id="MobiDB-lite"/>
    </source>
</evidence>
<feature type="transmembrane region" description="Helical" evidence="8">
    <location>
        <begin position="744"/>
        <end position="763"/>
    </location>
</feature>
<dbReference type="InterPro" id="IPR051856">
    <property type="entry name" value="CSR-E3_Ligase_Protein"/>
</dbReference>
<dbReference type="Pfam" id="PF07782">
    <property type="entry name" value="DC_STAMP"/>
    <property type="match status" value="1"/>
</dbReference>
<evidence type="ECO:0000313" key="10">
    <source>
        <dbReference type="Proteomes" id="UP000694844"/>
    </source>
</evidence>
<feature type="transmembrane region" description="Helical" evidence="8">
    <location>
        <begin position="202"/>
        <end position="225"/>
    </location>
</feature>